<feature type="non-terminal residue" evidence="2">
    <location>
        <position position="1"/>
    </location>
</feature>
<protein>
    <submittedName>
        <fullName evidence="2">DksA family protein PA5536 (No Zn-finger)</fullName>
    </submittedName>
</protein>
<feature type="compositionally biased region" description="Low complexity" evidence="1">
    <location>
        <begin position="122"/>
        <end position="138"/>
    </location>
</feature>
<reference evidence="2" key="1">
    <citation type="submission" date="2020-02" db="EMBL/GenBank/DDBJ databases">
        <authorList>
            <person name="Meier V. D."/>
        </authorList>
    </citation>
    <scope>NUCLEOTIDE SEQUENCE</scope>
    <source>
        <strain evidence="2">AVDCRST_MAG27</strain>
    </source>
</reference>
<dbReference type="AlphaFoldDB" id="A0A6J4JT30"/>
<feature type="compositionally biased region" description="Basic and acidic residues" evidence="1">
    <location>
        <begin position="1"/>
        <end position="13"/>
    </location>
</feature>
<feature type="non-terminal residue" evidence="2">
    <location>
        <position position="138"/>
    </location>
</feature>
<feature type="compositionally biased region" description="Basic and acidic residues" evidence="1">
    <location>
        <begin position="55"/>
        <end position="65"/>
    </location>
</feature>
<organism evidence="2">
    <name type="scientific">uncultured Craurococcus sp</name>
    <dbReference type="NCBI Taxonomy" id="1135998"/>
    <lineage>
        <taxon>Bacteria</taxon>
        <taxon>Pseudomonadati</taxon>
        <taxon>Pseudomonadota</taxon>
        <taxon>Alphaproteobacteria</taxon>
        <taxon>Acetobacterales</taxon>
        <taxon>Acetobacteraceae</taxon>
        <taxon>Craurococcus</taxon>
        <taxon>environmental samples</taxon>
    </lineage>
</organism>
<feature type="compositionally biased region" description="Low complexity" evidence="1">
    <location>
        <begin position="25"/>
        <end position="38"/>
    </location>
</feature>
<feature type="region of interest" description="Disordered" evidence="1">
    <location>
        <begin position="1"/>
        <end position="138"/>
    </location>
</feature>
<gene>
    <name evidence="2" type="ORF">AVDCRST_MAG27-4311</name>
</gene>
<evidence type="ECO:0000256" key="1">
    <source>
        <dbReference type="SAM" id="MobiDB-lite"/>
    </source>
</evidence>
<feature type="compositionally biased region" description="Basic and acidic residues" evidence="1">
    <location>
        <begin position="90"/>
        <end position="106"/>
    </location>
</feature>
<sequence>ADHPPARLPSDGRRRVHESPPAGVFPPEAAALAARPVARGGGHPGEPFRWRHLGGRPDRPGERRDRPRPRAPHPRPGAQAHLQDRPGAGADRERHLRLLRGERGADRPPPPRGAADRHPLDRGAGAPRADGAGPPRRL</sequence>
<evidence type="ECO:0000313" key="2">
    <source>
        <dbReference type="EMBL" id="CAA9286726.1"/>
    </source>
</evidence>
<dbReference type="EMBL" id="CADCTD010000180">
    <property type="protein sequence ID" value="CAA9286726.1"/>
    <property type="molecule type" value="Genomic_DNA"/>
</dbReference>
<name>A0A6J4JT30_9PROT</name>
<proteinExistence type="predicted"/>
<accession>A0A6J4JT30</accession>